<dbReference type="EMBL" id="ML986499">
    <property type="protein sequence ID" value="KAF2275119.1"/>
    <property type="molecule type" value="Genomic_DNA"/>
</dbReference>
<dbReference type="GeneID" id="54548926"/>
<protein>
    <submittedName>
        <fullName evidence="1">Uncharacterized protein</fullName>
    </submittedName>
</protein>
<dbReference type="RefSeq" id="XP_033652658.1">
    <property type="nucleotide sequence ID" value="XM_033795751.1"/>
</dbReference>
<gene>
    <name evidence="1" type="ORF">EI97DRAFT_380277</name>
</gene>
<organism evidence="1 2">
    <name type="scientific">Westerdykella ornata</name>
    <dbReference type="NCBI Taxonomy" id="318751"/>
    <lineage>
        <taxon>Eukaryota</taxon>
        <taxon>Fungi</taxon>
        <taxon>Dikarya</taxon>
        <taxon>Ascomycota</taxon>
        <taxon>Pezizomycotina</taxon>
        <taxon>Dothideomycetes</taxon>
        <taxon>Pleosporomycetidae</taxon>
        <taxon>Pleosporales</taxon>
        <taxon>Sporormiaceae</taxon>
        <taxon>Westerdykella</taxon>
    </lineage>
</organism>
<keyword evidence="2" id="KW-1185">Reference proteome</keyword>
<accession>A0A6A6JJS3</accession>
<dbReference type="Proteomes" id="UP000800097">
    <property type="component" value="Unassembled WGS sequence"/>
</dbReference>
<evidence type="ECO:0000313" key="2">
    <source>
        <dbReference type="Proteomes" id="UP000800097"/>
    </source>
</evidence>
<reference evidence="1" key="1">
    <citation type="journal article" date="2020" name="Stud. Mycol.">
        <title>101 Dothideomycetes genomes: a test case for predicting lifestyles and emergence of pathogens.</title>
        <authorList>
            <person name="Haridas S."/>
            <person name="Albert R."/>
            <person name="Binder M."/>
            <person name="Bloem J."/>
            <person name="Labutti K."/>
            <person name="Salamov A."/>
            <person name="Andreopoulos B."/>
            <person name="Baker S."/>
            <person name="Barry K."/>
            <person name="Bills G."/>
            <person name="Bluhm B."/>
            <person name="Cannon C."/>
            <person name="Castanera R."/>
            <person name="Culley D."/>
            <person name="Daum C."/>
            <person name="Ezra D."/>
            <person name="Gonzalez J."/>
            <person name="Henrissat B."/>
            <person name="Kuo A."/>
            <person name="Liang C."/>
            <person name="Lipzen A."/>
            <person name="Lutzoni F."/>
            <person name="Magnuson J."/>
            <person name="Mondo S."/>
            <person name="Nolan M."/>
            <person name="Ohm R."/>
            <person name="Pangilinan J."/>
            <person name="Park H.-J."/>
            <person name="Ramirez L."/>
            <person name="Alfaro M."/>
            <person name="Sun H."/>
            <person name="Tritt A."/>
            <person name="Yoshinaga Y."/>
            <person name="Zwiers L.-H."/>
            <person name="Turgeon B."/>
            <person name="Goodwin S."/>
            <person name="Spatafora J."/>
            <person name="Crous P."/>
            <person name="Grigoriev I."/>
        </authorList>
    </citation>
    <scope>NUCLEOTIDE SEQUENCE</scope>
    <source>
        <strain evidence="1">CBS 379.55</strain>
    </source>
</reference>
<name>A0A6A6JJS3_WESOR</name>
<proteinExistence type="predicted"/>
<feature type="non-terminal residue" evidence="1">
    <location>
        <position position="1"/>
    </location>
</feature>
<sequence length="66" mass="7970">INCDDDICSEYLWDKRRASYFPGHSKEEVIQMKILREWMCNQENWQTCLNPNCTLHWEEKQSNGFG</sequence>
<evidence type="ECO:0000313" key="1">
    <source>
        <dbReference type="EMBL" id="KAF2275119.1"/>
    </source>
</evidence>
<dbReference type="AlphaFoldDB" id="A0A6A6JJS3"/>